<dbReference type="NCBIfam" id="TIGR00071">
    <property type="entry name" value="hisT_truA"/>
    <property type="match status" value="1"/>
</dbReference>
<dbReference type="PANTHER" id="PTHR11142:SF0">
    <property type="entry name" value="TRNA PSEUDOURIDINE SYNTHASE-LIKE 1"/>
    <property type="match status" value="1"/>
</dbReference>
<dbReference type="EC" id="5.4.99.12" evidence="4"/>
<dbReference type="Pfam" id="PF01416">
    <property type="entry name" value="PseudoU_synth_1"/>
    <property type="match status" value="2"/>
</dbReference>
<dbReference type="RefSeq" id="WP_068727716.1">
    <property type="nucleotide sequence ID" value="NZ_LSKU01000001.1"/>
</dbReference>
<dbReference type="PIRSF" id="PIRSF001430">
    <property type="entry name" value="tRNA_psdUrid_synth"/>
    <property type="match status" value="1"/>
</dbReference>
<dbReference type="InterPro" id="IPR020095">
    <property type="entry name" value="PsdUridine_synth_TruA_C"/>
</dbReference>
<accession>A0A135L803</accession>
<dbReference type="GO" id="GO:0160147">
    <property type="term" value="F:tRNA pseudouridine(38-40) synthase activity"/>
    <property type="evidence" value="ECO:0007669"/>
    <property type="project" value="UniProtKB-EC"/>
</dbReference>
<evidence type="ECO:0000259" key="8">
    <source>
        <dbReference type="Pfam" id="PF01416"/>
    </source>
</evidence>
<evidence type="ECO:0000256" key="5">
    <source>
        <dbReference type="PIRSR" id="PIRSR001430-1"/>
    </source>
</evidence>
<reference evidence="9 10" key="1">
    <citation type="submission" date="2016-02" db="EMBL/GenBank/DDBJ databases">
        <title>Draft Genome for Tepidibacillus decaturensis nov. sp. Strain Z9, an Anaerobic, Moderately Thermophilic and Heterotrophic Bacterium from Deep Subsurface of the Illinois Basin, USA.</title>
        <authorList>
            <person name="Dong Y."/>
            <person name="Chang J.Y."/>
            <person name="Sanford R."/>
            <person name="Fouke B.W."/>
        </authorList>
    </citation>
    <scope>NUCLEOTIDE SEQUENCE [LARGE SCALE GENOMIC DNA]</scope>
    <source>
        <strain evidence="9 10">Z9</strain>
    </source>
</reference>
<dbReference type="CDD" id="cd02570">
    <property type="entry name" value="PseudoU_synth_EcTruA"/>
    <property type="match status" value="1"/>
</dbReference>
<evidence type="ECO:0000256" key="6">
    <source>
        <dbReference type="PIRSR" id="PIRSR001430-2"/>
    </source>
</evidence>
<feature type="domain" description="Pseudouridine synthase I TruA alpha/beta" evidence="8">
    <location>
        <begin position="145"/>
        <end position="244"/>
    </location>
</feature>
<keyword evidence="2 4" id="KW-0819">tRNA processing</keyword>
<organism evidence="9 10">
    <name type="scientific">Tepidibacillus decaturensis</name>
    <dbReference type="NCBI Taxonomy" id="1413211"/>
    <lineage>
        <taxon>Bacteria</taxon>
        <taxon>Bacillati</taxon>
        <taxon>Bacillota</taxon>
        <taxon>Bacilli</taxon>
        <taxon>Bacillales</taxon>
        <taxon>Bacillaceae</taxon>
        <taxon>Tepidibacillus</taxon>
    </lineage>
</organism>
<evidence type="ECO:0000256" key="1">
    <source>
        <dbReference type="ARBA" id="ARBA00009375"/>
    </source>
</evidence>
<dbReference type="SUPFAM" id="SSF55120">
    <property type="entry name" value="Pseudouridine synthase"/>
    <property type="match status" value="1"/>
</dbReference>
<feature type="active site" description="Nucleophile" evidence="4 5">
    <location>
        <position position="52"/>
    </location>
</feature>
<dbReference type="GO" id="GO:0003723">
    <property type="term" value="F:RNA binding"/>
    <property type="evidence" value="ECO:0007669"/>
    <property type="project" value="InterPro"/>
</dbReference>
<evidence type="ECO:0000256" key="7">
    <source>
        <dbReference type="RuleBase" id="RU003792"/>
    </source>
</evidence>
<dbReference type="HAMAP" id="MF_00171">
    <property type="entry name" value="TruA"/>
    <property type="match status" value="1"/>
</dbReference>
<gene>
    <name evidence="4" type="primary">truA</name>
    <name evidence="9" type="ORF">U473_13565</name>
</gene>
<dbReference type="PANTHER" id="PTHR11142">
    <property type="entry name" value="PSEUDOURIDYLATE SYNTHASE"/>
    <property type="match status" value="1"/>
</dbReference>
<dbReference type="FunFam" id="3.30.70.580:FF:000001">
    <property type="entry name" value="tRNA pseudouridine synthase A"/>
    <property type="match status" value="1"/>
</dbReference>
<comment type="subunit">
    <text evidence="4">Homodimer.</text>
</comment>
<evidence type="ECO:0000256" key="3">
    <source>
        <dbReference type="ARBA" id="ARBA00023235"/>
    </source>
</evidence>
<dbReference type="InterPro" id="IPR020094">
    <property type="entry name" value="TruA/RsuA/RluB/E/F_N"/>
</dbReference>
<feature type="domain" description="Pseudouridine synthase I TruA alpha/beta" evidence="8">
    <location>
        <begin position="9"/>
        <end position="104"/>
    </location>
</feature>
<dbReference type="GO" id="GO:0031119">
    <property type="term" value="P:tRNA pseudouridine synthesis"/>
    <property type="evidence" value="ECO:0007669"/>
    <property type="project" value="UniProtKB-UniRule"/>
</dbReference>
<feature type="binding site" evidence="4 6">
    <location>
        <position position="110"/>
    </location>
    <ligand>
        <name>substrate</name>
    </ligand>
</feature>
<dbReference type="Gene3D" id="3.30.70.580">
    <property type="entry name" value="Pseudouridine synthase I, catalytic domain, N-terminal subdomain"/>
    <property type="match status" value="1"/>
</dbReference>
<keyword evidence="3 4" id="KW-0413">Isomerase</keyword>
<evidence type="ECO:0000256" key="2">
    <source>
        <dbReference type="ARBA" id="ARBA00022694"/>
    </source>
</evidence>
<protein>
    <recommendedName>
        <fullName evidence="4">tRNA pseudouridine synthase A</fullName>
        <ecNumber evidence="4">5.4.99.12</ecNumber>
    </recommendedName>
    <alternativeName>
        <fullName evidence="4">tRNA pseudouridine(38-40) synthase</fullName>
    </alternativeName>
    <alternativeName>
        <fullName evidence="4">tRNA pseudouridylate synthase I</fullName>
    </alternativeName>
    <alternativeName>
        <fullName evidence="4">tRNA-uridine isomerase I</fullName>
    </alternativeName>
</protein>
<evidence type="ECO:0000313" key="9">
    <source>
        <dbReference type="EMBL" id="KXG45111.1"/>
    </source>
</evidence>
<sequence>MKNIKLEVSYDGTAFHGFQVQPNQRTIQGELEDALQRLTNQPVKIIGSGRTDAGVHAKKQVCNFKINHSMPLSKWPVALNALLPEDIVVNSASEVPLEFHSRFDVRQKTYRYSIYHHTYVNIFRRHYTWHYPYPLDVEKMKAVSKVFIGEHDFTAFSSAKTTVENKVRKIYAADLWKKENEIYFQITGNGFLYNMVRIVVGTLVEVGRNKMDPEEVMELFEKKNRSLAGLTAPAKGLTLWDVQY</sequence>
<proteinExistence type="inferred from homology"/>
<evidence type="ECO:0000313" key="10">
    <source>
        <dbReference type="Proteomes" id="UP000070352"/>
    </source>
</evidence>
<comment type="similarity">
    <text evidence="1 4 7">Belongs to the tRNA pseudouridine synthase TruA family.</text>
</comment>
<dbReference type="Proteomes" id="UP000070352">
    <property type="component" value="Unassembled WGS sequence"/>
</dbReference>
<keyword evidence="10" id="KW-1185">Reference proteome</keyword>
<name>A0A135L803_9BACI</name>
<comment type="catalytic activity">
    <reaction evidence="4 7">
        <text>uridine(38/39/40) in tRNA = pseudouridine(38/39/40) in tRNA</text>
        <dbReference type="Rhea" id="RHEA:22376"/>
        <dbReference type="Rhea" id="RHEA-COMP:10085"/>
        <dbReference type="Rhea" id="RHEA-COMP:10087"/>
        <dbReference type="ChEBI" id="CHEBI:65314"/>
        <dbReference type="ChEBI" id="CHEBI:65315"/>
        <dbReference type="EC" id="5.4.99.12"/>
    </reaction>
</comment>
<dbReference type="Gene3D" id="3.30.70.660">
    <property type="entry name" value="Pseudouridine synthase I, catalytic domain, C-terminal subdomain"/>
    <property type="match status" value="1"/>
</dbReference>
<dbReference type="OrthoDB" id="9811823at2"/>
<dbReference type="EMBL" id="LSKU01000001">
    <property type="protein sequence ID" value="KXG45111.1"/>
    <property type="molecule type" value="Genomic_DNA"/>
</dbReference>
<evidence type="ECO:0000256" key="4">
    <source>
        <dbReference type="HAMAP-Rule" id="MF_00171"/>
    </source>
</evidence>
<dbReference type="InterPro" id="IPR001406">
    <property type="entry name" value="PsdUridine_synth_TruA"/>
</dbReference>
<comment type="caution">
    <text evidence="9">The sequence shown here is derived from an EMBL/GenBank/DDBJ whole genome shotgun (WGS) entry which is preliminary data.</text>
</comment>
<dbReference type="InterPro" id="IPR020103">
    <property type="entry name" value="PsdUridine_synth_cat_dom_sf"/>
</dbReference>
<dbReference type="AlphaFoldDB" id="A0A135L803"/>
<dbReference type="STRING" id="1413211.U473_13565"/>
<comment type="function">
    <text evidence="4">Formation of pseudouridine at positions 38, 39 and 40 in the anticodon stem and loop of transfer RNAs.</text>
</comment>
<dbReference type="InterPro" id="IPR020097">
    <property type="entry name" value="PsdUridine_synth_TruA_a/b_dom"/>
</dbReference>
<comment type="caution">
    <text evidence="4">Lacks conserved residue(s) required for the propagation of feature annotation.</text>
</comment>